<dbReference type="InterPro" id="IPR003593">
    <property type="entry name" value="AAA+_ATPase"/>
</dbReference>
<name>A0A3S0IPG2_9GAMM</name>
<keyword evidence="2" id="KW-0813">Transport</keyword>
<dbReference type="PROSITE" id="PS00211">
    <property type="entry name" value="ABC_TRANSPORTER_1"/>
    <property type="match status" value="1"/>
</dbReference>
<evidence type="ECO:0000256" key="3">
    <source>
        <dbReference type="ARBA" id="ARBA00022741"/>
    </source>
</evidence>
<dbReference type="FunFam" id="3.40.50.300:FF:000134">
    <property type="entry name" value="Iron-enterobactin ABC transporter ATP-binding protein"/>
    <property type="match status" value="1"/>
</dbReference>
<dbReference type="GO" id="GO:0016887">
    <property type="term" value="F:ATP hydrolysis activity"/>
    <property type="evidence" value="ECO:0007669"/>
    <property type="project" value="InterPro"/>
</dbReference>
<reference evidence="7 8" key="1">
    <citation type="submission" date="2018-12" db="EMBL/GenBank/DDBJ databases">
        <authorList>
            <person name="Yu L."/>
        </authorList>
    </citation>
    <scope>NUCLEOTIDE SEQUENCE [LARGE SCALE GENOMIC DNA]</scope>
    <source>
        <strain evidence="7 8">HAW-EB5</strain>
    </source>
</reference>
<evidence type="ECO:0000313" key="7">
    <source>
        <dbReference type="EMBL" id="RTR28601.1"/>
    </source>
</evidence>
<feature type="compositionally biased region" description="Basic and acidic residues" evidence="5">
    <location>
        <begin position="330"/>
        <end position="355"/>
    </location>
</feature>
<sequence length="355" mass="39120">MSRDKVSGDKVSGGENLSADNGYALTVSDLSWHADDRAILSDISFSLAKGEMLGIIGPNGAGKSSLLRCLYRYIKPDNGTISLFGHNTSYFSAKEFARQVAVVLQDTPHHFELTTEQLVAIGLTPHKGPFDLTTSSDRRLVADALEKVGLTHKAGQIYEHLSGGEKQRALIARAIVQQPKLLILDEPTNHLDIRYQIQIMELLRAIGISVITSIHDLNLASAMCDQLLLLDDGRCVAHGTPKSVLTEQRISEVFDVCCSTQPHPQHGNPQISYFYGYSYGDSTHDKSANDEAAHDETNHDENAHGLKALGQNSLGQNSLGKKAFGQNSLDKTDFEENSLDRRHWSSMERHKQDED</sequence>
<keyword evidence="4 7" id="KW-0067">ATP-binding</keyword>
<dbReference type="AlphaFoldDB" id="A0A3S0IPG2"/>
<dbReference type="GO" id="GO:0005524">
    <property type="term" value="F:ATP binding"/>
    <property type="evidence" value="ECO:0007669"/>
    <property type="project" value="UniProtKB-KW"/>
</dbReference>
<dbReference type="SUPFAM" id="SSF52540">
    <property type="entry name" value="P-loop containing nucleoside triphosphate hydrolases"/>
    <property type="match status" value="1"/>
</dbReference>
<dbReference type="PROSITE" id="PS50893">
    <property type="entry name" value="ABC_TRANSPORTER_2"/>
    <property type="match status" value="1"/>
</dbReference>
<dbReference type="PANTHER" id="PTHR42794">
    <property type="entry name" value="HEMIN IMPORT ATP-BINDING PROTEIN HMUV"/>
    <property type="match status" value="1"/>
</dbReference>
<keyword evidence="8" id="KW-1185">Reference proteome</keyword>
<organism evidence="7 8">
    <name type="scientific">Shewanella atlantica</name>
    <dbReference type="NCBI Taxonomy" id="271099"/>
    <lineage>
        <taxon>Bacteria</taxon>
        <taxon>Pseudomonadati</taxon>
        <taxon>Pseudomonadota</taxon>
        <taxon>Gammaproteobacteria</taxon>
        <taxon>Alteromonadales</taxon>
        <taxon>Shewanellaceae</taxon>
        <taxon>Shewanella</taxon>
    </lineage>
</organism>
<dbReference type="Proteomes" id="UP000282060">
    <property type="component" value="Unassembled WGS sequence"/>
</dbReference>
<dbReference type="OrthoDB" id="5292475at2"/>
<dbReference type="CDD" id="cd03214">
    <property type="entry name" value="ABC_Iron-Siderophores_B12_Hemin"/>
    <property type="match status" value="1"/>
</dbReference>
<accession>A0A3S0IPG2</accession>
<protein>
    <submittedName>
        <fullName evidence="7">ABC transporter ATP-binding protein</fullName>
    </submittedName>
</protein>
<dbReference type="Gene3D" id="3.40.50.300">
    <property type="entry name" value="P-loop containing nucleotide triphosphate hydrolases"/>
    <property type="match status" value="1"/>
</dbReference>
<comment type="caution">
    <text evidence="7">The sequence shown here is derived from an EMBL/GenBank/DDBJ whole genome shotgun (WGS) entry which is preliminary data.</text>
</comment>
<feature type="domain" description="ABC transporter" evidence="6">
    <location>
        <begin position="25"/>
        <end position="257"/>
    </location>
</feature>
<evidence type="ECO:0000256" key="4">
    <source>
        <dbReference type="ARBA" id="ARBA00022840"/>
    </source>
</evidence>
<evidence type="ECO:0000259" key="6">
    <source>
        <dbReference type="PROSITE" id="PS50893"/>
    </source>
</evidence>
<comment type="similarity">
    <text evidence="1">Belongs to the ABC transporter superfamily.</text>
</comment>
<dbReference type="Pfam" id="PF00005">
    <property type="entry name" value="ABC_tran"/>
    <property type="match status" value="1"/>
</dbReference>
<feature type="region of interest" description="Disordered" evidence="5">
    <location>
        <begin position="308"/>
        <end position="355"/>
    </location>
</feature>
<evidence type="ECO:0000256" key="1">
    <source>
        <dbReference type="ARBA" id="ARBA00005417"/>
    </source>
</evidence>
<gene>
    <name evidence="7" type="ORF">EKG39_18790</name>
</gene>
<dbReference type="SMART" id="SM00382">
    <property type="entry name" value="AAA"/>
    <property type="match status" value="1"/>
</dbReference>
<evidence type="ECO:0000256" key="2">
    <source>
        <dbReference type="ARBA" id="ARBA00022448"/>
    </source>
</evidence>
<dbReference type="InterPro" id="IPR017871">
    <property type="entry name" value="ABC_transporter-like_CS"/>
</dbReference>
<keyword evidence="3" id="KW-0547">Nucleotide-binding</keyword>
<dbReference type="RefSeq" id="WP_126507537.1">
    <property type="nucleotide sequence ID" value="NZ_RXNV01000012.1"/>
</dbReference>
<evidence type="ECO:0000313" key="8">
    <source>
        <dbReference type="Proteomes" id="UP000282060"/>
    </source>
</evidence>
<dbReference type="PANTHER" id="PTHR42794:SF2">
    <property type="entry name" value="ABC TRANSPORTER ATP-BINDING PROTEIN"/>
    <property type="match status" value="1"/>
</dbReference>
<feature type="compositionally biased region" description="Polar residues" evidence="5">
    <location>
        <begin position="310"/>
        <end position="329"/>
    </location>
</feature>
<evidence type="ECO:0000256" key="5">
    <source>
        <dbReference type="SAM" id="MobiDB-lite"/>
    </source>
</evidence>
<dbReference type="InterPro" id="IPR003439">
    <property type="entry name" value="ABC_transporter-like_ATP-bd"/>
</dbReference>
<proteinExistence type="inferred from homology"/>
<dbReference type="EMBL" id="RXNV01000012">
    <property type="protein sequence ID" value="RTR28601.1"/>
    <property type="molecule type" value="Genomic_DNA"/>
</dbReference>
<dbReference type="InterPro" id="IPR027417">
    <property type="entry name" value="P-loop_NTPase"/>
</dbReference>